<dbReference type="AlphaFoldDB" id="A0AAQ3X0C0"/>
<sequence length="107" mass="11579">MTEVDVGSKSQLAIVVESKVGGVTSDAAVFGSVTLVFSAKYAIHLLLRSASLISTSEASVQDQLKTGKIWLSQENPDQWARPPGLTPRPPSLTKWPKHLIFDLHAPE</sequence>
<reference evidence="1 2" key="1">
    <citation type="submission" date="2024-02" db="EMBL/GenBank/DDBJ databases">
        <title>High-quality chromosome-scale genome assembly of Pensacola bahiagrass (Paspalum notatum Flugge var. saurae).</title>
        <authorList>
            <person name="Vega J.M."/>
            <person name="Podio M."/>
            <person name="Orjuela J."/>
            <person name="Siena L.A."/>
            <person name="Pessino S.C."/>
            <person name="Combes M.C."/>
            <person name="Mariac C."/>
            <person name="Albertini E."/>
            <person name="Pupilli F."/>
            <person name="Ortiz J.P.A."/>
            <person name="Leblanc O."/>
        </authorList>
    </citation>
    <scope>NUCLEOTIDE SEQUENCE [LARGE SCALE GENOMIC DNA]</scope>
    <source>
        <strain evidence="1">R1</strain>
        <tissue evidence="1">Leaf</tissue>
    </source>
</reference>
<name>A0AAQ3X0C0_PASNO</name>
<evidence type="ECO:0000313" key="1">
    <source>
        <dbReference type="EMBL" id="WVZ80772.1"/>
    </source>
</evidence>
<keyword evidence="2" id="KW-1185">Reference proteome</keyword>
<dbReference type="Proteomes" id="UP001341281">
    <property type="component" value="Chromosome 06"/>
</dbReference>
<gene>
    <name evidence="1" type="ORF">U9M48_028225</name>
</gene>
<accession>A0AAQ3X0C0</accession>
<dbReference type="EMBL" id="CP144750">
    <property type="protein sequence ID" value="WVZ80772.1"/>
    <property type="molecule type" value="Genomic_DNA"/>
</dbReference>
<proteinExistence type="predicted"/>
<evidence type="ECO:0000313" key="2">
    <source>
        <dbReference type="Proteomes" id="UP001341281"/>
    </source>
</evidence>
<organism evidence="1 2">
    <name type="scientific">Paspalum notatum var. saurae</name>
    <dbReference type="NCBI Taxonomy" id="547442"/>
    <lineage>
        <taxon>Eukaryota</taxon>
        <taxon>Viridiplantae</taxon>
        <taxon>Streptophyta</taxon>
        <taxon>Embryophyta</taxon>
        <taxon>Tracheophyta</taxon>
        <taxon>Spermatophyta</taxon>
        <taxon>Magnoliopsida</taxon>
        <taxon>Liliopsida</taxon>
        <taxon>Poales</taxon>
        <taxon>Poaceae</taxon>
        <taxon>PACMAD clade</taxon>
        <taxon>Panicoideae</taxon>
        <taxon>Andropogonodae</taxon>
        <taxon>Paspaleae</taxon>
        <taxon>Paspalinae</taxon>
        <taxon>Paspalum</taxon>
    </lineage>
</organism>
<protein>
    <submittedName>
        <fullName evidence="1">Uncharacterized protein</fullName>
    </submittedName>
</protein>